<dbReference type="Proteomes" id="UP000245320">
    <property type="component" value="Chromosome 16"/>
</dbReference>
<dbReference type="AlphaFoldDB" id="A0A2U4BE04"/>
<accession>A0A2U4BE04</accession>
<dbReference type="InParanoid" id="A0A2U4BE04"/>
<name>A0A2U4BE04_TURTR</name>
<protein>
    <submittedName>
        <fullName evidence="3">Uncharacterized protein LOC109550124 isoform X1</fullName>
    </submittedName>
</protein>
<evidence type="ECO:0000256" key="1">
    <source>
        <dbReference type="SAM" id="MobiDB-lite"/>
    </source>
</evidence>
<organism evidence="2 3">
    <name type="scientific">Tursiops truncatus</name>
    <name type="common">Atlantic bottle-nosed dolphin</name>
    <name type="synonym">Delphinus truncatus</name>
    <dbReference type="NCBI Taxonomy" id="9739"/>
    <lineage>
        <taxon>Eukaryota</taxon>
        <taxon>Metazoa</taxon>
        <taxon>Chordata</taxon>
        <taxon>Craniata</taxon>
        <taxon>Vertebrata</taxon>
        <taxon>Euteleostomi</taxon>
        <taxon>Mammalia</taxon>
        <taxon>Eutheria</taxon>
        <taxon>Laurasiatheria</taxon>
        <taxon>Artiodactyla</taxon>
        <taxon>Whippomorpha</taxon>
        <taxon>Cetacea</taxon>
        <taxon>Odontoceti</taxon>
        <taxon>Delphinidae</taxon>
        <taxon>Tursiops</taxon>
    </lineage>
</organism>
<evidence type="ECO:0000313" key="2">
    <source>
        <dbReference type="Proteomes" id="UP000245320"/>
    </source>
</evidence>
<gene>
    <name evidence="3" type="primary">LOC109550124</name>
</gene>
<proteinExistence type="predicted"/>
<reference evidence="3" key="1">
    <citation type="submission" date="2025-08" db="UniProtKB">
        <authorList>
            <consortium name="RefSeq"/>
        </authorList>
    </citation>
    <scope>IDENTIFICATION</scope>
    <source>
        <tissue evidence="3">Spleen</tissue>
    </source>
</reference>
<feature type="region of interest" description="Disordered" evidence="1">
    <location>
        <begin position="1"/>
        <end position="37"/>
    </location>
</feature>
<sequence length="246" mass="26999">MLSVAPREGAWRGHSHYSDSGRQEMMTDDSASVAPLPRAPLTTSVSLALRGRQNHNTCCCPFSQRCQEPRPEKRRELGHKGKKKGINGPFKHGAPCGPVCMTCHIQLTTGLTTETNQKGVGSPKQSDLFGAGRTKSGEGCAVWKVLLDSSKPRKGREMKTLIMAWGSRYVNMSSQVDFSIPLQKTIFRNDTHHLLSTYYIPAAMLCVALGEAHVEGSEGCFQTTASKELKPSAQQPVRNWIQLTTT</sequence>
<dbReference type="RefSeq" id="XP_019791448.1">
    <property type="nucleotide sequence ID" value="XM_019935889.2"/>
</dbReference>
<keyword evidence="2" id="KW-1185">Reference proteome</keyword>
<evidence type="ECO:0000313" key="3">
    <source>
        <dbReference type="RefSeq" id="XP_019791448.1"/>
    </source>
</evidence>